<gene>
    <name evidence="3" type="ORF">K505DRAFT_378563</name>
</gene>
<keyword evidence="2" id="KW-0812">Transmembrane</keyword>
<feature type="compositionally biased region" description="Polar residues" evidence="1">
    <location>
        <begin position="226"/>
        <end position="236"/>
    </location>
</feature>
<name>A0A6A6WYG0_9PLEO</name>
<dbReference type="EMBL" id="MU002176">
    <property type="protein sequence ID" value="KAF2788923.1"/>
    <property type="molecule type" value="Genomic_DNA"/>
</dbReference>
<feature type="region of interest" description="Disordered" evidence="1">
    <location>
        <begin position="319"/>
        <end position="349"/>
    </location>
</feature>
<evidence type="ECO:0000256" key="1">
    <source>
        <dbReference type="SAM" id="MobiDB-lite"/>
    </source>
</evidence>
<dbReference type="Proteomes" id="UP000799757">
    <property type="component" value="Unassembled WGS sequence"/>
</dbReference>
<feature type="compositionally biased region" description="Low complexity" evidence="1">
    <location>
        <begin position="183"/>
        <end position="225"/>
    </location>
</feature>
<accession>A0A6A6WYG0</accession>
<reference evidence="3" key="1">
    <citation type="journal article" date="2020" name="Stud. Mycol.">
        <title>101 Dothideomycetes genomes: a test case for predicting lifestyles and emergence of pathogens.</title>
        <authorList>
            <person name="Haridas S."/>
            <person name="Albert R."/>
            <person name="Binder M."/>
            <person name="Bloem J."/>
            <person name="Labutti K."/>
            <person name="Salamov A."/>
            <person name="Andreopoulos B."/>
            <person name="Baker S."/>
            <person name="Barry K."/>
            <person name="Bills G."/>
            <person name="Bluhm B."/>
            <person name="Cannon C."/>
            <person name="Castanera R."/>
            <person name="Culley D."/>
            <person name="Daum C."/>
            <person name="Ezra D."/>
            <person name="Gonzalez J."/>
            <person name="Henrissat B."/>
            <person name="Kuo A."/>
            <person name="Liang C."/>
            <person name="Lipzen A."/>
            <person name="Lutzoni F."/>
            <person name="Magnuson J."/>
            <person name="Mondo S."/>
            <person name="Nolan M."/>
            <person name="Ohm R."/>
            <person name="Pangilinan J."/>
            <person name="Park H.-J."/>
            <person name="Ramirez L."/>
            <person name="Alfaro M."/>
            <person name="Sun H."/>
            <person name="Tritt A."/>
            <person name="Yoshinaga Y."/>
            <person name="Zwiers L.-H."/>
            <person name="Turgeon B."/>
            <person name="Goodwin S."/>
            <person name="Spatafora J."/>
            <person name="Crous P."/>
            <person name="Grigoriev I."/>
        </authorList>
    </citation>
    <scope>NUCLEOTIDE SEQUENCE</scope>
    <source>
        <strain evidence="3">CBS 109.77</strain>
    </source>
</reference>
<keyword evidence="4" id="KW-1185">Reference proteome</keyword>
<feature type="region of interest" description="Disordered" evidence="1">
    <location>
        <begin position="183"/>
        <end position="245"/>
    </location>
</feature>
<evidence type="ECO:0000313" key="3">
    <source>
        <dbReference type="EMBL" id="KAF2788923.1"/>
    </source>
</evidence>
<dbReference type="OrthoDB" id="3797831at2759"/>
<feature type="compositionally biased region" description="Basic and acidic residues" evidence="1">
    <location>
        <begin position="323"/>
        <end position="333"/>
    </location>
</feature>
<organism evidence="3 4">
    <name type="scientific">Melanomma pulvis-pyrius CBS 109.77</name>
    <dbReference type="NCBI Taxonomy" id="1314802"/>
    <lineage>
        <taxon>Eukaryota</taxon>
        <taxon>Fungi</taxon>
        <taxon>Dikarya</taxon>
        <taxon>Ascomycota</taxon>
        <taxon>Pezizomycotina</taxon>
        <taxon>Dothideomycetes</taxon>
        <taxon>Pleosporomycetidae</taxon>
        <taxon>Pleosporales</taxon>
        <taxon>Melanommataceae</taxon>
        <taxon>Melanomma</taxon>
    </lineage>
</organism>
<feature type="transmembrane region" description="Helical" evidence="2">
    <location>
        <begin position="248"/>
        <end position="271"/>
    </location>
</feature>
<keyword evidence="2" id="KW-1133">Transmembrane helix</keyword>
<proteinExistence type="predicted"/>
<feature type="compositionally biased region" description="Polar residues" evidence="1">
    <location>
        <begin position="336"/>
        <end position="349"/>
    </location>
</feature>
<evidence type="ECO:0008006" key="5">
    <source>
        <dbReference type="Google" id="ProtNLM"/>
    </source>
</evidence>
<protein>
    <recommendedName>
        <fullName evidence="5">Mid2 domain-containing protein</fullName>
    </recommendedName>
</protein>
<dbReference type="AlphaFoldDB" id="A0A6A6WYG0"/>
<evidence type="ECO:0000256" key="2">
    <source>
        <dbReference type="SAM" id="Phobius"/>
    </source>
</evidence>
<keyword evidence="2" id="KW-0472">Membrane</keyword>
<sequence length="349" mass="36845">MHVRLRGLPGFERLSGPSANINPSIPLSSRAFGTFLPNMHSSHFWIFLLFFSLAHANCFLPNGTDRNVLYPGKGQNYLPCDTSSEFSMCCRTYEPGGFPVDVCEGSFCRNSKTKELWRESCSDATWKSEGCVKLCVEGEDGDVDVMLTECPDGSLCCGNSNNLCCDRGGGKWVVDGKILSTNPNPSASSSASSTTSSTAVSTSLDHASASSDSSRASHASVASVTQDASTETSTQGPAAAGPRNKTPIIAGSVVAGIAGLALVVGLVWLVLRRRASAPKPPLDTAAHVHQGAYGSKAVWEMNGAAVAELGDQRFVPEMTGDARPTELEAREKPTSFADSGTNERSGLLR</sequence>
<evidence type="ECO:0000313" key="4">
    <source>
        <dbReference type="Proteomes" id="UP000799757"/>
    </source>
</evidence>